<name>A0A0F9U2Q5_9ZZZZ</name>
<evidence type="ECO:0000256" key="5">
    <source>
        <dbReference type="SAM" id="Phobius"/>
    </source>
</evidence>
<protein>
    <submittedName>
        <fullName evidence="6">Uncharacterized protein</fullName>
    </submittedName>
</protein>
<keyword evidence="4 5" id="KW-0472">Membrane</keyword>
<evidence type="ECO:0000256" key="4">
    <source>
        <dbReference type="ARBA" id="ARBA00023136"/>
    </source>
</evidence>
<dbReference type="InterPro" id="IPR006419">
    <property type="entry name" value="NMN_transpt_PnuC"/>
</dbReference>
<comment type="caution">
    <text evidence="6">The sequence shown here is derived from an EMBL/GenBank/DDBJ whole genome shotgun (WGS) entry which is preliminary data.</text>
</comment>
<reference evidence="6" key="1">
    <citation type="journal article" date="2015" name="Nature">
        <title>Complex archaea that bridge the gap between prokaryotes and eukaryotes.</title>
        <authorList>
            <person name="Spang A."/>
            <person name="Saw J.H."/>
            <person name="Jorgensen S.L."/>
            <person name="Zaremba-Niedzwiedzka K."/>
            <person name="Martijn J."/>
            <person name="Lind A.E."/>
            <person name="van Eijk R."/>
            <person name="Schleper C."/>
            <person name="Guy L."/>
            <person name="Ettema T.J."/>
        </authorList>
    </citation>
    <scope>NUCLEOTIDE SEQUENCE</scope>
</reference>
<keyword evidence="3 5" id="KW-1133">Transmembrane helix</keyword>
<gene>
    <name evidence="6" type="ORF">LCGC14_0580880</name>
</gene>
<dbReference type="GO" id="GO:0016020">
    <property type="term" value="C:membrane"/>
    <property type="evidence" value="ECO:0007669"/>
    <property type="project" value="UniProtKB-SubCell"/>
</dbReference>
<dbReference type="EMBL" id="LAZR01000878">
    <property type="protein sequence ID" value="KKN55616.1"/>
    <property type="molecule type" value="Genomic_DNA"/>
</dbReference>
<keyword evidence="2 5" id="KW-0812">Transmembrane</keyword>
<feature type="transmembrane region" description="Helical" evidence="5">
    <location>
        <begin position="44"/>
        <end position="69"/>
    </location>
</feature>
<evidence type="ECO:0000256" key="3">
    <source>
        <dbReference type="ARBA" id="ARBA00022989"/>
    </source>
</evidence>
<evidence type="ECO:0000313" key="6">
    <source>
        <dbReference type="EMBL" id="KKN55616.1"/>
    </source>
</evidence>
<accession>A0A0F9U2Q5</accession>
<dbReference type="AlphaFoldDB" id="A0A0F9U2Q5"/>
<proteinExistence type="predicted"/>
<comment type="subcellular location">
    <subcellularLocation>
        <location evidence="1">Membrane</location>
        <topology evidence="1">Multi-pass membrane protein</topology>
    </subcellularLocation>
</comment>
<dbReference type="GO" id="GO:0034257">
    <property type="term" value="F:nicotinamide riboside transmembrane transporter activity"/>
    <property type="evidence" value="ECO:0007669"/>
    <property type="project" value="InterPro"/>
</dbReference>
<evidence type="ECO:0000256" key="2">
    <source>
        <dbReference type="ARBA" id="ARBA00022692"/>
    </source>
</evidence>
<dbReference type="Pfam" id="PF04973">
    <property type="entry name" value="NMN_transporter"/>
    <property type="match status" value="1"/>
</dbReference>
<evidence type="ECO:0000256" key="1">
    <source>
        <dbReference type="ARBA" id="ARBA00004141"/>
    </source>
</evidence>
<feature type="transmembrane region" description="Helical" evidence="5">
    <location>
        <begin position="7"/>
        <end position="24"/>
    </location>
</feature>
<sequence>MIQINEIIGIIATTFAVAGVITNNRRLRLCYLLWLVSNGLTGGIHVHAGIWSLVVRDAIFFVLAIVGWFKWGRIDKKFTEEKAKEIATAVSAQRMLNNSLIEKLLYDAEQYRIVAKGLLGRELKLPRRP</sequence>
<organism evidence="6">
    <name type="scientific">marine sediment metagenome</name>
    <dbReference type="NCBI Taxonomy" id="412755"/>
    <lineage>
        <taxon>unclassified sequences</taxon>
        <taxon>metagenomes</taxon>
        <taxon>ecological metagenomes</taxon>
    </lineage>
</organism>